<feature type="region of interest" description="Disordered" evidence="1">
    <location>
        <begin position="200"/>
        <end position="244"/>
    </location>
</feature>
<dbReference type="Proteomes" id="UP000187609">
    <property type="component" value="Unassembled WGS sequence"/>
</dbReference>
<dbReference type="Gramene" id="OIT20148">
    <property type="protein sequence ID" value="OIT20148"/>
    <property type="gene ID" value="A4A49_14068"/>
</dbReference>
<sequence>MAFYKCDISCKDATVAASAQLSHVGPITRSKFKASGLDGSEYFASLEMAKKIRSHMTFATAISEGNTPFSMFDEHSPTASNLGGFEDLVDSSVSTKVNALMTDATNVDEKFAMMEQTIEVLKKSVEDKDLQIAQLMNKLEAYAPGESSHVPPRSPVFTSQNTAVEESFAKLNIQKEKQSTSVAAISVQQLQDMITNTIRAQYGGPSQKKPSSDDEDDAKSEGENKAQWTTTKVPKKGTEEVSIKISSSKGDIQTKTEEHLVFRYVPRERRKKEQPLLQECTPKKQVSHKDIQHLKEHMTVPVAQIPSVTGESAKGNSQADKIKGHYDPKAFILLEKSGYDFSNPSQLGELKDEVTGEKIHGLNESQMKLRKQGHYVATPKFGLGFSLAEPLRISSKRSKEIASSQYTSVEEMKEEVFTTSKTSVFCRLGTTRKSPSRKILAKHKDQVHREQDHFEVVADKEICSAFPSRMKRKSILSISTNGPLKVQRKTIVYTCQPRKEAEKEKEAMPTIQESQREKSDFMETTYHITVEDSPCLDIDDEVSMPHLH</sequence>
<dbReference type="EMBL" id="MJEQ01005672">
    <property type="protein sequence ID" value="OIT20148.1"/>
    <property type="molecule type" value="Genomic_DNA"/>
</dbReference>
<feature type="region of interest" description="Disordered" evidence="1">
    <location>
        <begin position="498"/>
        <end position="519"/>
    </location>
</feature>
<feature type="compositionally biased region" description="Basic and acidic residues" evidence="1">
    <location>
        <begin position="498"/>
        <end position="507"/>
    </location>
</feature>
<organism evidence="2 3">
    <name type="scientific">Nicotiana attenuata</name>
    <name type="common">Coyote tobacco</name>
    <dbReference type="NCBI Taxonomy" id="49451"/>
    <lineage>
        <taxon>Eukaryota</taxon>
        <taxon>Viridiplantae</taxon>
        <taxon>Streptophyta</taxon>
        <taxon>Embryophyta</taxon>
        <taxon>Tracheophyta</taxon>
        <taxon>Spermatophyta</taxon>
        <taxon>Magnoliopsida</taxon>
        <taxon>eudicotyledons</taxon>
        <taxon>Gunneridae</taxon>
        <taxon>Pentapetalae</taxon>
        <taxon>asterids</taxon>
        <taxon>lamiids</taxon>
        <taxon>Solanales</taxon>
        <taxon>Solanaceae</taxon>
        <taxon>Nicotianoideae</taxon>
        <taxon>Nicotianeae</taxon>
        <taxon>Nicotiana</taxon>
    </lineage>
</organism>
<reference evidence="2" key="1">
    <citation type="submission" date="2016-11" db="EMBL/GenBank/DDBJ databases">
        <title>The genome of Nicotiana attenuata.</title>
        <authorList>
            <person name="Xu S."/>
            <person name="Brockmoeller T."/>
            <person name="Gaquerel E."/>
            <person name="Navarro A."/>
            <person name="Kuhl H."/>
            <person name="Gase K."/>
            <person name="Ling Z."/>
            <person name="Zhou W."/>
            <person name="Kreitzer C."/>
            <person name="Stanke M."/>
            <person name="Tang H."/>
            <person name="Lyons E."/>
            <person name="Pandey P."/>
            <person name="Pandey S.P."/>
            <person name="Timmermann B."/>
            <person name="Baldwin I.T."/>
        </authorList>
    </citation>
    <scope>NUCLEOTIDE SEQUENCE [LARGE SCALE GENOMIC DNA]</scope>
    <source>
        <strain evidence="2">UT</strain>
    </source>
</reference>
<gene>
    <name evidence="2" type="ORF">A4A49_14068</name>
</gene>
<evidence type="ECO:0000313" key="2">
    <source>
        <dbReference type="EMBL" id="OIT20148.1"/>
    </source>
</evidence>
<name>A0A1J6JUI4_NICAT</name>
<evidence type="ECO:0000256" key="1">
    <source>
        <dbReference type="SAM" id="MobiDB-lite"/>
    </source>
</evidence>
<protein>
    <submittedName>
        <fullName evidence="2">Uncharacterized protein</fullName>
    </submittedName>
</protein>
<dbReference type="PANTHER" id="PTHR33437">
    <property type="entry name" value="OS06G0361200 PROTEIN"/>
    <property type="match status" value="1"/>
</dbReference>
<proteinExistence type="predicted"/>
<dbReference type="AlphaFoldDB" id="A0A1J6JUI4"/>
<dbReference type="SMR" id="A0A1J6JUI4"/>
<accession>A0A1J6JUI4</accession>
<keyword evidence="3" id="KW-1185">Reference proteome</keyword>
<evidence type="ECO:0000313" key="3">
    <source>
        <dbReference type="Proteomes" id="UP000187609"/>
    </source>
</evidence>
<dbReference type="PANTHER" id="PTHR33437:SF2">
    <property type="entry name" value="OS06G0361200 PROTEIN"/>
    <property type="match status" value="1"/>
</dbReference>
<comment type="caution">
    <text evidence="2">The sequence shown here is derived from an EMBL/GenBank/DDBJ whole genome shotgun (WGS) entry which is preliminary data.</text>
</comment>